<proteinExistence type="predicted"/>
<name>A0A915K0S8_ROMCU</name>
<evidence type="ECO:0000313" key="2">
    <source>
        <dbReference type="WBParaSite" id="nRc.2.0.1.t32396-RA"/>
    </source>
</evidence>
<dbReference type="WBParaSite" id="nRc.2.0.1.t32396-RA">
    <property type="protein sequence ID" value="nRc.2.0.1.t32396-RA"/>
    <property type="gene ID" value="nRc.2.0.1.g32396"/>
</dbReference>
<sequence length="126" mass="13367">MPIFDLNLARPPPSVDMLALPNKPAATADCMVMATQITNFLKLTLDDILTLAPIPMDKSTPVQPTAMEAETNTTTTDQMLTNILVETTTDQSTAMDIGPEENTGVASPLATAVDPPIYLTTPAVLP</sequence>
<protein>
    <submittedName>
        <fullName evidence="2">Uncharacterized protein</fullName>
    </submittedName>
</protein>
<reference evidence="2" key="1">
    <citation type="submission" date="2022-11" db="UniProtKB">
        <authorList>
            <consortium name="WormBaseParasite"/>
        </authorList>
    </citation>
    <scope>IDENTIFICATION</scope>
</reference>
<keyword evidence="1" id="KW-1185">Reference proteome</keyword>
<dbReference type="Proteomes" id="UP000887565">
    <property type="component" value="Unplaced"/>
</dbReference>
<accession>A0A915K0S8</accession>
<organism evidence="1 2">
    <name type="scientific">Romanomermis culicivorax</name>
    <name type="common">Nematode worm</name>
    <dbReference type="NCBI Taxonomy" id="13658"/>
    <lineage>
        <taxon>Eukaryota</taxon>
        <taxon>Metazoa</taxon>
        <taxon>Ecdysozoa</taxon>
        <taxon>Nematoda</taxon>
        <taxon>Enoplea</taxon>
        <taxon>Dorylaimia</taxon>
        <taxon>Mermithida</taxon>
        <taxon>Mermithoidea</taxon>
        <taxon>Mermithidae</taxon>
        <taxon>Romanomermis</taxon>
    </lineage>
</organism>
<evidence type="ECO:0000313" key="1">
    <source>
        <dbReference type="Proteomes" id="UP000887565"/>
    </source>
</evidence>
<dbReference type="AlphaFoldDB" id="A0A915K0S8"/>